<accession>S4VTA4</accession>
<dbReference type="Proteomes" id="UP000204584">
    <property type="component" value="Segment"/>
</dbReference>
<dbReference type="EMBL" id="KC977571">
    <property type="protein sequence ID" value="AGO83518.2"/>
    <property type="molecule type" value="Genomic_DNA"/>
</dbReference>
<dbReference type="GeneID" id="16605305"/>
<reference evidence="1 2" key="1">
    <citation type="journal article" date="2013" name="Science">
        <title>Pandoraviruses: amoeba viruses with genomes up to 2.5 Mb reaching that of parasitic eukaryotes.</title>
        <authorList>
            <person name="Philippe N."/>
            <person name="Legendre M."/>
            <person name="Doutre G."/>
            <person name="Coute Y."/>
            <person name="Poirot O."/>
            <person name="Lescot M."/>
            <person name="Arslan D."/>
            <person name="Seltzer V."/>
            <person name="Bertaux L."/>
            <person name="Bruley C."/>
            <person name="Garin J."/>
            <person name="Claverie J.M."/>
            <person name="Abergel C."/>
        </authorList>
    </citation>
    <scope>NUCLEOTIDE SEQUENCE [LARGE SCALE GENOMIC DNA]</scope>
</reference>
<dbReference type="KEGG" id="vg:16605305"/>
<organism evidence="1 2">
    <name type="scientific">Pandoravirus salinus</name>
    <dbReference type="NCBI Taxonomy" id="1349410"/>
    <lineage>
        <taxon>Viruses</taxon>
        <taxon>Pandoravirus</taxon>
    </lineage>
</organism>
<keyword evidence="2" id="KW-1185">Reference proteome</keyword>
<name>S4VTA4_9VIRU</name>
<proteinExistence type="predicted"/>
<protein>
    <submittedName>
        <fullName evidence="1">Uncharacterized protein</fullName>
    </submittedName>
</protein>
<gene>
    <name evidence="1" type="ORF">psal_cds_91</name>
</gene>
<dbReference type="RefSeq" id="YP_008436580.2">
    <property type="nucleotide sequence ID" value="NC_022098.1"/>
</dbReference>
<sequence>MEEKKKRNQKNTTRWGRADAAFRASFFFVVARRAHICRKHPRPMFPEKSARRCRDGRPTRPKNTADWFSYAGRRSLMVWKLARSRSGRRPCAASTFFSCPPRETLGAP</sequence>
<evidence type="ECO:0000313" key="2">
    <source>
        <dbReference type="Proteomes" id="UP000204584"/>
    </source>
</evidence>
<evidence type="ECO:0000313" key="1">
    <source>
        <dbReference type="EMBL" id="AGO83518.2"/>
    </source>
</evidence>